<dbReference type="SUPFAM" id="SSF56601">
    <property type="entry name" value="beta-lactamase/transpeptidase-like"/>
    <property type="match status" value="1"/>
</dbReference>
<dbReference type="EMBL" id="JAMTCP010000015">
    <property type="protein sequence ID" value="MCP2259282.1"/>
    <property type="molecule type" value="Genomic_DNA"/>
</dbReference>
<dbReference type="GO" id="GO:0004180">
    <property type="term" value="F:carboxypeptidase activity"/>
    <property type="evidence" value="ECO:0007669"/>
    <property type="project" value="UniProtKB-KW"/>
</dbReference>
<dbReference type="PANTHER" id="PTHR46825:SF7">
    <property type="entry name" value="D-ALANYL-D-ALANINE CARBOXYPEPTIDASE"/>
    <property type="match status" value="1"/>
</dbReference>
<feature type="domain" description="Beta-lactamase-related" evidence="3">
    <location>
        <begin position="65"/>
        <end position="380"/>
    </location>
</feature>
<reference evidence="4 5" key="1">
    <citation type="submission" date="2022-06" db="EMBL/GenBank/DDBJ databases">
        <title>Genomic Encyclopedia of Archaeal and Bacterial Type Strains, Phase II (KMG-II): from individual species to whole genera.</title>
        <authorList>
            <person name="Goeker M."/>
        </authorList>
    </citation>
    <scope>NUCLEOTIDE SEQUENCE [LARGE SCALE GENOMIC DNA]</scope>
    <source>
        <strain evidence="4 5">DSM 40477</strain>
    </source>
</reference>
<dbReference type="Pfam" id="PF00144">
    <property type="entry name" value="Beta-lactamase"/>
    <property type="match status" value="1"/>
</dbReference>
<comment type="caution">
    <text evidence="4">The sequence shown here is derived from an EMBL/GenBank/DDBJ whole genome shotgun (WGS) entry which is preliminary data.</text>
</comment>
<evidence type="ECO:0000259" key="3">
    <source>
        <dbReference type="Pfam" id="PF00144"/>
    </source>
</evidence>
<name>A0ABT1HUX0_STRSD</name>
<keyword evidence="5" id="KW-1185">Reference proteome</keyword>
<sequence length="438" mass="46978">MRLRIRRLTAAALAATLATGLLGAATAVAAPADPAAETSAERSGESSAEESAAETQGRQDRSALRRAMREVTDAGVAGLQVRVHDDQGDWVGTSGVRELGRHEKVPANGRFRVGSITKTFVSTVVLQLVDEGRIGLDDPVHRHLPQFRIDPRVTVRMLLQHTSGIADYLAGDNPDGTRGPGIPVDGPEFFPHRFRTYTHADLAQIGTSQPALFEPGSKWSYSNTNYALIALLIEKTTGTPYATQVENRVLRPLGLRETSIPGTRVSIPGPHAHGYLAFTRDGKREVHDVTRLNPSWAGAAGEIISTTRDLDRFISALHNGRLLKPELLAVMRQAQPVVGNFSYGLGLEIVDFGPACGGVFYGHSGGIPGYSSYVYSTPDGSRRMELSMSEGNFDPRDSGAAQKLSAKVQNLLDAAACGKAAPSDSQTARSAPARPHRF</sequence>
<organism evidence="4 5">
    <name type="scientific">Streptoalloteichus tenebrarius (strain ATCC 17920 / DSM 40477 / JCM 4838 / CBS 697.72 / NBRC 16177 / NCIMB 11028 / NRRL B-12390 / A12253. 1 / ISP 5477)</name>
    <name type="common">Streptomyces tenebrarius</name>
    <dbReference type="NCBI Taxonomy" id="1933"/>
    <lineage>
        <taxon>Bacteria</taxon>
        <taxon>Bacillati</taxon>
        <taxon>Actinomycetota</taxon>
        <taxon>Actinomycetes</taxon>
        <taxon>Pseudonocardiales</taxon>
        <taxon>Pseudonocardiaceae</taxon>
        <taxon>Streptoalloteichus</taxon>
    </lineage>
</organism>
<evidence type="ECO:0000256" key="1">
    <source>
        <dbReference type="SAM" id="MobiDB-lite"/>
    </source>
</evidence>
<dbReference type="PANTHER" id="PTHR46825">
    <property type="entry name" value="D-ALANYL-D-ALANINE-CARBOXYPEPTIDASE/ENDOPEPTIDASE AMPH"/>
    <property type="match status" value="1"/>
</dbReference>
<feature type="region of interest" description="Disordered" evidence="1">
    <location>
        <begin position="418"/>
        <end position="438"/>
    </location>
</feature>
<protein>
    <submittedName>
        <fullName evidence="4">D-alanyl-D-alanine carboxypeptidase</fullName>
    </submittedName>
</protein>
<feature type="region of interest" description="Disordered" evidence="1">
    <location>
        <begin position="33"/>
        <end position="64"/>
    </location>
</feature>
<feature type="signal peptide" evidence="2">
    <location>
        <begin position="1"/>
        <end position="29"/>
    </location>
</feature>
<proteinExistence type="predicted"/>
<keyword evidence="4" id="KW-0378">Hydrolase</keyword>
<evidence type="ECO:0000256" key="2">
    <source>
        <dbReference type="SAM" id="SignalP"/>
    </source>
</evidence>
<accession>A0ABT1HUX0</accession>
<dbReference type="InterPro" id="IPR001466">
    <property type="entry name" value="Beta-lactam-related"/>
</dbReference>
<dbReference type="RefSeq" id="WP_253670184.1">
    <property type="nucleotide sequence ID" value="NZ_JAMTCP010000015.1"/>
</dbReference>
<feature type="chain" id="PRO_5045326665" evidence="2">
    <location>
        <begin position="30"/>
        <end position="438"/>
    </location>
</feature>
<dbReference type="InterPro" id="IPR012338">
    <property type="entry name" value="Beta-lactam/transpept-like"/>
</dbReference>
<keyword evidence="4" id="KW-0645">Protease</keyword>
<dbReference type="Proteomes" id="UP001205311">
    <property type="component" value="Unassembled WGS sequence"/>
</dbReference>
<evidence type="ECO:0000313" key="5">
    <source>
        <dbReference type="Proteomes" id="UP001205311"/>
    </source>
</evidence>
<keyword evidence="2" id="KW-0732">Signal</keyword>
<dbReference type="InterPro" id="IPR050491">
    <property type="entry name" value="AmpC-like"/>
</dbReference>
<keyword evidence="4" id="KW-0121">Carboxypeptidase</keyword>
<gene>
    <name evidence="4" type="ORF">LX15_002983</name>
</gene>
<dbReference type="Gene3D" id="3.40.710.10">
    <property type="entry name" value="DD-peptidase/beta-lactamase superfamily"/>
    <property type="match status" value="1"/>
</dbReference>
<evidence type="ECO:0000313" key="4">
    <source>
        <dbReference type="EMBL" id="MCP2259282.1"/>
    </source>
</evidence>